<evidence type="ECO:0000256" key="1">
    <source>
        <dbReference type="SAM" id="MobiDB-lite"/>
    </source>
</evidence>
<name>A0A6C0G3P0_9BACL</name>
<reference evidence="2 3" key="1">
    <citation type="submission" date="2020-01" db="EMBL/GenBank/DDBJ databases">
        <title>Paenibacillus sp. nov., isolated from tomato rhizosphere.</title>
        <authorList>
            <person name="Weon H.-Y."/>
            <person name="Lee S.A."/>
        </authorList>
    </citation>
    <scope>NUCLEOTIDE SEQUENCE [LARGE SCALE GENOMIC DNA]</scope>
    <source>
        <strain evidence="2 3">12200R-189</strain>
    </source>
</reference>
<sequence length="352" mass="37794">MLLAIIIVIVSIVVVLNLASKQGQGVRGGRSGISRPSAPLRTPPACLGVPEGHPARPAAERLEAALTPDFEARVKDRVLRHAPSMREGEWQWRWFELKRYFLMCGVLRGVPMYSSQVDDVWHEMLMFTREYEQFCKQFCGQLIHHAPHEAGAKPDRGERAWFDWIYGELFLPASGSARLWGAFYRTPMPRERMRELETRGADELRAERFNAGAAAKFPDLAATIDYLIGRGRKLAAVRDTRSADGDSDWTSTAMMTGMLSTVFFASSWGPEESFRSEMEQHQSEEELRQGSGGGCGSSFACGGGAGADNNGSDNNGGDSGSCGGDGSSGGGSCSGGSDGGSSCGSSCGGGGD</sequence>
<dbReference type="EMBL" id="CP048209">
    <property type="protein sequence ID" value="QHT63507.1"/>
    <property type="molecule type" value="Genomic_DNA"/>
</dbReference>
<proteinExistence type="predicted"/>
<dbReference type="KEGG" id="plyc:GXP70_28505"/>
<feature type="region of interest" description="Disordered" evidence="1">
    <location>
        <begin position="271"/>
        <end position="293"/>
    </location>
</feature>
<accession>A0A6C0G3P0</accession>
<feature type="compositionally biased region" description="Basic and acidic residues" evidence="1">
    <location>
        <begin position="272"/>
        <end position="288"/>
    </location>
</feature>
<dbReference type="RefSeq" id="WP_162360067.1">
    <property type="nucleotide sequence ID" value="NZ_CP048209.1"/>
</dbReference>
<feature type="compositionally biased region" description="Low complexity" evidence="1">
    <location>
        <begin position="307"/>
        <end position="316"/>
    </location>
</feature>
<protein>
    <submittedName>
        <fullName evidence="2">Uncharacterized protein</fullName>
    </submittedName>
</protein>
<keyword evidence="3" id="KW-1185">Reference proteome</keyword>
<feature type="compositionally biased region" description="Gly residues" evidence="1">
    <location>
        <begin position="317"/>
        <end position="352"/>
    </location>
</feature>
<evidence type="ECO:0000313" key="3">
    <source>
        <dbReference type="Proteomes" id="UP000476064"/>
    </source>
</evidence>
<organism evidence="2 3">
    <name type="scientific">Paenibacillus lycopersici</name>
    <dbReference type="NCBI Taxonomy" id="2704462"/>
    <lineage>
        <taxon>Bacteria</taxon>
        <taxon>Bacillati</taxon>
        <taxon>Bacillota</taxon>
        <taxon>Bacilli</taxon>
        <taxon>Bacillales</taxon>
        <taxon>Paenibacillaceae</taxon>
        <taxon>Paenibacillus</taxon>
    </lineage>
</organism>
<evidence type="ECO:0000313" key="2">
    <source>
        <dbReference type="EMBL" id="QHT63507.1"/>
    </source>
</evidence>
<gene>
    <name evidence="2" type="ORF">GXP70_28505</name>
</gene>
<dbReference type="AlphaFoldDB" id="A0A6C0G3P0"/>
<feature type="region of interest" description="Disordered" evidence="1">
    <location>
        <begin position="306"/>
        <end position="352"/>
    </location>
</feature>
<dbReference type="Proteomes" id="UP000476064">
    <property type="component" value="Chromosome"/>
</dbReference>